<comment type="caution">
    <text evidence="1">The sequence shown here is derived from an EMBL/GenBank/DDBJ whole genome shotgun (WGS) entry which is preliminary data.</text>
</comment>
<organism evidence="1">
    <name type="scientific">Ophidiomyces ophidiicola</name>
    <dbReference type="NCBI Taxonomy" id="1387563"/>
    <lineage>
        <taxon>Eukaryota</taxon>
        <taxon>Fungi</taxon>
        <taxon>Dikarya</taxon>
        <taxon>Ascomycota</taxon>
        <taxon>Pezizomycotina</taxon>
        <taxon>Eurotiomycetes</taxon>
        <taxon>Eurotiomycetidae</taxon>
        <taxon>Onygenales</taxon>
        <taxon>Onygenaceae</taxon>
        <taxon>Ophidiomyces</taxon>
    </lineage>
</organism>
<gene>
    <name evidence="1" type="ORF">LOY88_004436</name>
</gene>
<accession>A0ACB8UVJ4</accession>
<reference evidence="1" key="1">
    <citation type="journal article" date="2022" name="bioRxiv">
        <title>Population genetic analysis of Ophidiomyces ophidiicola, the causative agent of snake fungal disease, indicates recent introductions to the USA.</title>
        <authorList>
            <person name="Ladner J.T."/>
            <person name="Palmer J.M."/>
            <person name="Ettinger C.L."/>
            <person name="Stajich J.E."/>
            <person name="Farrell T.M."/>
            <person name="Glorioso B.M."/>
            <person name="Lawson B."/>
            <person name="Price S.J."/>
            <person name="Stengle A.G."/>
            <person name="Grear D.A."/>
            <person name="Lorch J.M."/>
        </authorList>
    </citation>
    <scope>NUCLEOTIDE SEQUENCE</scope>
    <source>
        <strain evidence="1">NWHC 24266-5</strain>
    </source>
</reference>
<proteinExistence type="predicted"/>
<sequence length="261" mass="29279">MSPQSSTPETSRLMKPNPVSIPAPGPTPAEDGATNRSSAFMADLIPILIAAMYVLFLLCWFHRKIANLSRKIVSFLKFSEWRKQSGGEGRGGYINVAEEADEEEDPAQDRGIEPTPAKASLTGSKKRRKRPKSLVLKDYARLPLSLAEGFTENEQSNSESTQHQQPSGYSNNGGWRRQKGDPLGLSKHFDAETGRLKRHVLLDPGTKLNQMRFEDADRTQAYNGGLGNNVIARWFDHVVHWTVVRSQAWLEPNDRRNLIKK</sequence>
<evidence type="ECO:0000313" key="1">
    <source>
        <dbReference type="EMBL" id="KAI2384804.1"/>
    </source>
</evidence>
<dbReference type="EMBL" id="JALBCA010000067">
    <property type="protein sequence ID" value="KAI2384804.1"/>
    <property type="molecule type" value="Genomic_DNA"/>
</dbReference>
<name>A0ACB8UVJ4_9EURO</name>
<protein>
    <submittedName>
        <fullName evidence="1">Uncharacterized protein</fullName>
    </submittedName>
</protein>